<accession>A0A0H5RTR6</accession>
<reference evidence="1" key="1">
    <citation type="submission" date="2015-04" db="EMBL/GenBank/DDBJ databases">
        <title>The genome sequence of the plant pathogenic Rhizarian Plasmodiophora brassicae reveals insights in its biotrophic life cycle and the origin of chitin synthesis.</title>
        <authorList>
            <person name="Schwelm A."/>
            <person name="Fogelqvist J."/>
            <person name="Knaust A."/>
            <person name="Julke S."/>
            <person name="Lilja T."/>
            <person name="Dhandapani V."/>
            <person name="Bonilla-Rosso G."/>
            <person name="Karlsson M."/>
            <person name="Shevchenko A."/>
            <person name="Choi S.R."/>
            <person name="Kim H.G."/>
            <person name="Park J.Y."/>
            <person name="Lim Y.P."/>
            <person name="Ludwig-Muller J."/>
            <person name="Dixelius C."/>
        </authorList>
    </citation>
    <scope>NUCLEOTIDE SEQUENCE</scope>
    <source>
        <tissue evidence="1">Potato root galls</tissue>
    </source>
</reference>
<protein>
    <submittedName>
        <fullName evidence="1">Uncharacterized protein</fullName>
    </submittedName>
</protein>
<feature type="non-terminal residue" evidence="1">
    <location>
        <position position="1"/>
    </location>
</feature>
<dbReference type="AlphaFoldDB" id="A0A0H5RTR6"/>
<organism evidence="1">
    <name type="scientific">Spongospora subterranea</name>
    <dbReference type="NCBI Taxonomy" id="70186"/>
    <lineage>
        <taxon>Eukaryota</taxon>
        <taxon>Sar</taxon>
        <taxon>Rhizaria</taxon>
        <taxon>Endomyxa</taxon>
        <taxon>Phytomyxea</taxon>
        <taxon>Plasmodiophorida</taxon>
        <taxon>Plasmodiophoridae</taxon>
        <taxon>Spongospora</taxon>
    </lineage>
</organism>
<sequence length="271" mass="31415">TLVYDSRNYTPCDWVALRSARRPDEVHFFTPEELQVYDSTSLDGNHPVVPVDRHYQVRCWSHNFLFLASRWRHTLWQLRVGNNPVRLWSRFWFSSSRAEFHLSEQFLVSIAHLRSGSTLVKVFNVSAGDLLWCRELTMFDKCRHVAVTKDSLLIQPCMGRHSDALRNVMFVKLSTGELIQHRLLDADEIPAHLICTTSVSWDESSIAFYGRFHRRHARWSNGSDFVAIGDAYSREVSIFVAERGPGLGAFITYREGRLQPIKATFLRFHEG</sequence>
<name>A0A0H5RTR6_9EUKA</name>
<evidence type="ECO:0000313" key="1">
    <source>
        <dbReference type="EMBL" id="CRZ12134.1"/>
    </source>
</evidence>
<proteinExistence type="predicted"/>
<dbReference type="EMBL" id="HACM01011692">
    <property type="protein sequence ID" value="CRZ12134.1"/>
    <property type="molecule type" value="Transcribed_RNA"/>
</dbReference>